<accession>A0ABW2Z992</accession>
<dbReference type="CDD" id="cd12797">
    <property type="entry name" value="M23_peptidase"/>
    <property type="match status" value="1"/>
</dbReference>
<dbReference type="PANTHER" id="PTHR21666:SF289">
    <property type="entry name" value="L-ALA--D-GLU ENDOPEPTIDASE"/>
    <property type="match status" value="1"/>
</dbReference>
<dbReference type="InterPro" id="IPR050570">
    <property type="entry name" value="Cell_wall_metabolism_enzyme"/>
</dbReference>
<proteinExistence type="predicted"/>
<keyword evidence="4" id="KW-1185">Reference proteome</keyword>
<keyword evidence="1" id="KW-0732">Signal</keyword>
<dbReference type="RefSeq" id="WP_377137423.1">
    <property type="nucleotide sequence ID" value="NZ_JBHTIA010000003.1"/>
</dbReference>
<dbReference type="Proteomes" id="UP001597073">
    <property type="component" value="Unassembled WGS sequence"/>
</dbReference>
<protein>
    <submittedName>
        <fullName evidence="3">Peptidoglycan DD-metalloendopeptidase family protein</fullName>
    </submittedName>
</protein>
<dbReference type="SUPFAM" id="SSF51261">
    <property type="entry name" value="Duplicated hybrid motif"/>
    <property type="match status" value="1"/>
</dbReference>
<feature type="domain" description="M23ase beta-sheet core" evidence="2">
    <location>
        <begin position="96"/>
        <end position="194"/>
    </location>
</feature>
<comment type="caution">
    <text evidence="3">The sequence shown here is derived from an EMBL/GenBank/DDBJ whole genome shotgun (WGS) entry which is preliminary data.</text>
</comment>
<dbReference type="EMBL" id="JBHTIA010000003">
    <property type="protein sequence ID" value="MFD0763388.1"/>
    <property type="molecule type" value="Genomic_DNA"/>
</dbReference>
<dbReference type="Gene3D" id="2.70.70.10">
    <property type="entry name" value="Glucose Permease (Domain IIA)"/>
    <property type="match status" value="1"/>
</dbReference>
<reference evidence="4" key="1">
    <citation type="journal article" date="2019" name="Int. J. Syst. Evol. Microbiol.">
        <title>The Global Catalogue of Microorganisms (GCM) 10K type strain sequencing project: providing services to taxonomists for standard genome sequencing and annotation.</title>
        <authorList>
            <consortium name="The Broad Institute Genomics Platform"/>
            <consortium name="The Broad Institute Genome Sequencing Center for Infectious Disease"/>
            <person name="Wu L."/>
            <person name="Ma J."/>
        </authorList>
    </citation>
    <scope>NUCLEOTIDE SEQUENCE [LARGE SCALE GENOMIC DNA]</scope>
    <source>
        <strain evidence="4">CCUG 60742</strain>
    </source>
</reference>
<evidence type="ECO:0000313" key="3">
    <source>
        <dbReference type="EMBL" id="MFD0763388.1"/>
    </source>
</evidence>
<dbReference type="PANTHER" id="PTHR21666">
    <property type="entry name" value="PEPTIDASE-RELATED"/>
    <property type="match status" value="1"/>
</dbReference>
<dbReference type="InterPro" id="IPR016047">
    <property type="entry name" value="M23ase_b-sheet_dom"/>
</dbReference>
<dbReference type="InterPro" id="IPR011055">
    <property type="entry name" value="Dup_hybrid_motif"/>
</dbReference>
<evidence type="ECO:0000256" key="1">
    <source>
        <dbReference type="ARBA" id="ARBA00022729"/>
    </source>
</evidence>
<gene>
    <name evidence="3" type="ORF">ACFQZI_00895</name>
</gene>
<sequence>MLATEKLAAYIKVRPGAIGKVVDFDVKSDKLYPLDLTAANTELTPKLVADTEAFSRWINKKLSDNNARYGIGGYMEHRTIYNRSPLFNTDDEPRRLHLGLDIWGDAGTPVYAPLDGTVHSFADNDNFGDYGPTIMLQHNLDGLTLCSLYGHLNRTSLANLQVGQAISKNQQIATFGNAAENGHWPPHLHFQLMLNIGDAKGDYPGVGQYSRRAEYLANIPDPELILQFADANKA</sequence>
<dbReference type="Pfam" id="PF01551">
    <property type="entry name" value="Peptidase_M23"/>
    <property type="match status" value="1"/>
</dbReference>
<evidence type="ECO:0000259" key="2">
    <source>
        <dbReference type="Pfam" id="PF01551"/>
    </source>
</evidence>
<name>A0ABW2Z992_9SPHI</name>
<evidence type="ECO:0000313" key="4">
    <source>
        <dbReference type="Proteomes" id="UP001597073"/>
    </source>
</evidence>
<organism evidence="3 4">
    <name type="scientific">Mucilaginibacter lutimaris</name>
    <dbReference type="NCBI Taxonomy" id="931629"/>
    <lineage>
        <taxon>Bacteria</taxon>
        <taxon>Pseudomonadati</taxon>
        <taxon>Bacteroidota</taxon>
        <taxon>Sphingobacteriia</taxon>
        <taxon>Sphingobacteriales</taxon>
        <taxon>Sphingobacteriaceae</taxon>
        <taxon>Mucilaginibacter</taxon>
    </lineage>
</organism>